<evidence type="ECO:0000313" key="11">
    <source>
        <dbReference type="EMBL" id="OCK82017.1"/>
    </source>
</evidence>
<keyword evidence="5" id="KW-0808">Transferase</keyword>
<dbReference type="Gene3D" id="1.20.120.1780">
    <property type="entry name" value="UbiA prenyltransferase"/>
    <property type="match status" value="1"/>
</dbReference>
<evidence type="ECO:0000256" key="7">
    <source>
        <dbReference type="ARBA" id="ARBA00022989"/>
    </source>
</evidence>
<dbReference type="OrthoDB" id="18170at2759"/>
<dbReference type="InterPro" id="IPR039653">
    <property type="entry name" value="Prenyltransferase"/>
</dbReference>
<comment type="subcellular location">
    <subcellularLocation>
        <location evidence="2">Membrane</location>
        <topology evidence="2">Multi-pass membrane protein</topology>
    </subcellularLocation>
</comment>
<gene>
    <name evidence="11" type="ORF">K432DRAFT_433749</name>
</gene>
<dbReference type="Proteomes" id="UP000250266">
    <property type="component" value="Unassembled WGS sequence"/>
</dbReference>
<evidence type="ECO:0000256" key="1">
    <source>
        <dbReference type="ARBA" id="ARBA00001946"/>
    </source>
</evidence>
<evidence type="ECO:0000256" key="2">
    <source>
        <dbReference type="ARBA" id="ARBA00004141"/>
    </source>
</evidence>
<organism evidence="11 12">
    <name type="scientific">Lepidopterella palustris CBS 459.81</name>
    <dbReference type="NCBI Taxonomy" id="1314670"/>
    <lineage>
        <taxon>Eukaryota</taxon>
        <taxon>Fungi</taxon>
        <taxon>Dikarya</taxon>
        <taxon>Ascomycota</taxon>
        <taxon>Pezizomycotina</taxon>
        <taxon>Dothideomycetes</taxon>
        <taxon>Pleosporomycetidae</taxon>
        <taxon>Mytilinidiales</taxon>
        <taxon>Argynnaceae</taxon>
        <taxon>Lepidopterella</taxon>
    </lineage>
</organism>
<evidence type="ECO:0000313" key="12">
    <source>
        <dbReference type="Proteomes" id="UP000250266"/>
    </source>
</evidence>
<feature type="transmembrane region" description="Helical" evidence="10">
    <location>
        <begin position="253"/>
        <end position="275"/>
    </location>
</feature>
<feature type="transmembrane region" description="Helical" evidence="10">
    <location>
        <begin position="311"/>
        <end position="334"/>
    </location>
</feature>
<comment type="cofactor">
    <cofactor evidence="1">
        <name>Mg(2+)</name>
        <dbReference type="ChEBI" id="CHEBI:18420"/>
    </cofactor>
</comment>
<evidence type="ECO:0000256" key="6">
    <source>
        <dbReference type="ARBA" id="ARBA00022692"/>
    </source>
</evidence>
<keyword evidence="12" id="KW-1185">Reference proteome</keyword>
<accession>A0A8E2EDL2</accession>
<sequence length="340" mass="36944">MLVVIQTCNMDTKSNPQQSGRTSKARHHREISTKQLSAPPPTGINTFLPPSWVPYSELMRLEKPAGLYAFFMPFVIGTVYAASLASPTPTPSHLARLCLTFLVYSILSRGAACTWNDNIDQAYDRQVARGAVSTSSAHIFAAVLAIAAISVLPHECAIHILAIGPLWIFCPFAKRITHYPQLVLGFPFAWAILVACSALNVDAFSSANRIPTSSLFAANVAWTIIYDTIYAHQDLKDDVKAGIKSMAVRFAKHTELLVAVLGVVQVALLVVTGVAARFGPLYFAGTCLTTALTSARMLWKVNLSEPASCAWYFRHGFFEIGGSMVAGVLMQYFVSLGGLR</sequence>
<reference evidence="11 12" key="1">
    <citation type="journal article" date="2016" name="Nat. Commun.">
        <title>Ectomycorrhizal ecology is imprinted in the genome of the dominant symbiotic fungus Cenococcum geophilum.</title>
        <authorList>
            <consortium name="DOE Joint Genome Institute"/>
            <person name="Peter M."/>
            <person name="Kohler A."/>
            <person name="Ohm R.A."/>
            <person name="Kuo A."/>
            <person name="Krutzmann J."/>
            <person name="Morin E."/>
            <person name="Arend M."/>
            <person name="Barry K.W."/>
            <person name="Binder M."/>
            <person name="Choi C."/>
            <person name="Clum A."/>
            <person name="Copeland A."/>
            <person name="Grisel N."/>
            <person name="Haridas S."/>
            <person name="Kipfer T."/>
            <person name="LaButti K."/>
            <person name="Lindquist E."/>
            <person name="Lipzen A."/>
            <person name="Maire R."/>
            <person name="Meier B."/>
            <person name="Mihaltcheva S."/>
            <person name="Molinier V."/>
            <person name="Murat C."/>
            <person name="Poggeler S."/>
            <person name="Quandt C.A."/>
            <person name="Sperisen C."/>
            <person name="Tritt A."/>
            <person name="Tisserant E."/>
            <person name="Crous P.W."/>
            <person name="Henrissat B."/>
            <person name="Nehls U."/>
            <person name="Egli S."/>
            <person name="Spatafora J.W."/>
            <person name="Grigoriev I.V."/>
            <person name="Martin F.M."/>
        </authorList>
    </citation>
    <scope>NUCLEOTIDE SEQUENCE [LARGE SCALE GENOMIC DNA]</scope>
    <source>
        <strain evidence="11 12">CBS 459.81</strain>
    </source>
</reference>
<keyword evidence="8 10" id="KW-0472">Membrane</keyword>
<dbReference type="FunFam" id="1.20.120.1780:FF:000001">
    <property type="entry name" value="4-hydroxybenzoate octaprenyltransferase"/>
    <property type="match status" value="1"/>
</dbReference>
<evidence type="ECO:0000256" key="4">
    <source>
        <dbReference type="ARBA" id="ARBA00005985"/>
    </source>
</evidence>
<dbReference type="GO" id="GO:0008412">
    <property type="term" value="F:4-hydroxybenzoate polyprenyltransferase activity"/>
    <property type="evidence" value="ECO:0007669"/>
    <property type="project" value="TreeGrafter"/>
</dbReference>
<evidence type="ECO:0000256" key="8">
    <source>
        <dbReference type="ARBA" id="ARBA00023136"/>
    </source>
</evidence>
<dbReference type="Gene3D" id="1.10.357.140">
    <property type="entry name" value="UbiA prenyltransferase"/>
    <property type="match status" value="1"/>
</dbReference>
<comment type="pathway">
    <text evidence="3">Secondary metabolite biosynthesis; terpenoid biosynthesis.</text>
</comment>
<dbReference type="Pfam" id="PF01040">
    <property type="entry name" value="UbiA"/>
    <property type="match status" value="1"/>
</dbReference>
<evidence type="ECO:0000256" key="9">
    <source>
        <dbReference type="SAM" id="MobiDB-lite"/>
    </source>
</evidence>
<dbReference type="CDD" id="cd13959">
    <property type="entry name" value="PT_UbiA_COQ2"/>
    <property type="match status" value="1"/>
</dbReference>
<feature type="transmembrane region" description="Helical" evidence="10">
    <location>
        <begin position="182"/>
        <end position="201"/>
    </location>
</feature>
<evidence type="ECO:0000256" key="10">
    <source>
        <dbReference type="SAM" id="Phobius"/>
    </source>
</evidence>
<feature type="transmembrane region" description="Helical" evidence="10">
    <location>
        <begin position="127"/>
        <end position="151"/>
    </location>
</feature>
<dbReference type="EMBL" id="KV744901">
    <property type="protein sequence ID" value="OCK82017.1"/>
    <property type="molecule type" value="Genomic_DNA"/>
</dbReference>
<dbReference type="GO" id="GO:0005743">
    <property type="term" value="C:mitochondrial inner membrane"/>
    <property type="evidence" value="ECO:0007669"/>
    <property type="project" value="TreeGrafter"/>
</dbReference>
<evidence type="ECO:0000256" key="5">
    <source>
        <dbReference type="ARBA" id="ARBA00022679"/>
    </source>
</evidence>
<evidence type="ECO:0000256" key="3">
    <source>
        <dbReference type="ARBA" id="ARBA00004721"/>
    </source>
</evidence>
<feature type="transmembrane region" description="Helical" evidence="10">
    <location>
        <begin position="65"/>
        <end position="82"/>
    </location>
</feature>
<dbReference type="AlphaFoldDB" id="A0A8E2EDL2"/>
<keyword evidence="7 10" id="KW-1133">Transmembrane helix</keyword>
<comment type="similarity">
    <text evidence="4">Belongs to the UbiA prenyltransferase family.</text>
</comment>
<dbReference type="PANTHER" id="PTHR11048">
    <property type="entry name" value="PRENYLTRANSFERASES"/>
    <property type="match status" value="1"/>
</dbReference>
<feature type="transmembrane region" description="Helical" evidence="10">
    <location>
        <begin position="94"/>
        <end position="115"/>
    </location>
</feature>
<keyword evidence="6 10" id="KW-0812">Transmembrane</keyword>
<name>A0A8E2EDL2_9PEZI</name>
<dbReference type="PANTHER" id="PTHR11048:SF39">
    <property type="entry name" value="POLYPRENYL TRANSFERASE AUSN"/>
    <property type="match status" value="1"/>
</dbReference>
<feature type="compositionally biased region" description="Polar residues" evidence="9">
    <location>
        <begin position="11"/>
        <end position="22"/>
    </location>
</feature>
<proteinExistence type="inferred from homology"/>
<protein>
    <submittedName>
        <fullName evidence="11">UbiA-domain-containing protein</fullName>
    </submittedName>
</protein>
<dbReference type="InterPro" id="IPR000537">
    <property type="entry name" value="UbiA_prenyltransferase"/>
</dbReference>
<dbReference type="GO" id="GO:0006744">
    <property type="term" value="P:ubiquinone biosynthetic process"/>
    <property type="evidence" value="ECO:0007669"/>
    <property type="project" value="TreeGrafter"/>
</dbReference>
<feature type="region of interest" description="Disordered" evidence="9">
    <location>
        <begin position="11"/>
        <end position="36"/>
    </location>
</feature>
<dbReference type="InterPro" id="IPR044878">
    <property type="entry name" value="UbiA_sf"/>
</dbReference>